<evidence type="ECO:0000256" key="2">
    <source>
        <dbReference type="ARBA" id="ARBA00022448"/>
    </source>
</evidence>
<feature type="transmembrane region" description="Helical" evidence="10">
    <location>
        <begin position="290"/>
        <end position="309"/>
    </location>
</feature>
<evidence type="ECO:0000256" key="9">
    <source>
        <dbReference type="RuleBase" id="RU003945"/>
    </source>
</evidence>
<dbReference type="AlphaFoldDB" id="A0A1I0ES51"/>
<dbReference type="CDD" id="cd20070">
    <property type="entry name" value="5TM_YidC_Alb3"/>
    <property type="match status" value="1"/>
</dbReference>
<evidence type="ECO:0000313" key="13">
    <source>
        <dbReference type="Proteomes" id="UP000198508"/>
    </source>
</evidence>
<keyword evidence="4 9" id="KW-0812">Transmembrane</keyword>
<gene>
    <name evidence="12" type="ORF">SAMN05216313_10713</name>
</gene>
<evidence type="ECO:0000256" key="6">
    <source>
        <dbReference type="ARBA" id="ARBA00022989"/>
    </source>
</evidence>
<sequence>MGPIGDILGWIMDLLFRFTSMFGIVNIGLCIILFTLVTKLLMIPLTIKQQKSSKLMAVMQPELTAIQKKYKGKEGDQKAMMMMQTETKAVYEKYGTSMTGGCLPMLIQLPIIFALYRVIYNIPAYVHSVRGYYEMVIANLPAGFQTNQTFMDLASSSKMLSGADFTDLNKVIDLLYTFTGKQWEVLVGAFPQVGQAVTESGDSVVSAIERMQTFFGLNIAYTPMQVIGNFFSHVDGTTVFALIAALAIPLLAGASQWYSSKLMMATTQSPQGDENPGANMMKSMNVMMPLMSVFFCFTFATGIGLYWVAQSVFTIIQQVGINSYLKKVDIDDLVQKNVEKTNKKRAKRGLPPTRVGNVDEMMQKMQEKESREESKRMEKIAKTKALVEENKNYYNADAKAGSLASKANMVAKYNEKHEKGGKK</sequence>
<evidence type="ECO:0000256" key="1">
    <source>
        <dbReference type="ARBA" id="ARBA00004651"/>
    </source>
</evidence>
<keyword evidence="2" id="KW-0813">Transport</keyword>
<dbReference type="EMBL" id="FOIM01000007">
    <property type="protein sequence ID" value="SET48301.1"/>
    <property type="molecule type" value="Genomic_DNA"/>
</dbReference>
<evidence type="ECO:0000256" key="3">
    <source>
        <dbReference type="ARBA" id="ARBA00022475"/>
    </source>
</evidence>
<evidence type="ECO:0000256" key="7">
    <source>
        <dbReference type="ARBA" id="ARBA00023136"/>
    </source>
</evidence>
<dbReference type="GO" id="GO:0015031">
    <property type="term" value="P:protein transport"/>
    <property type="evidence" value="ECO:0007669"/>
    <property type="project" value="UniProtKB-KW"/>
</dbReference>
<feature type="domain" description="Membrane insertase YidC/Oxa/ALB C-terminal" evidence="11">
    <location>
        <begin position="28"/>
        <end position="322"/>
    </location>
</feature>
<keyword evidence="13" id="KW-1185">Reference proteome</keyword>
<dbReference type="GO" id="GO:0005886">
    <property type="term" value="C:plasma membrane"/>
    <property type="evidence" value="ECO:0007669"/>
    <property type="project" value="UniProtKB-SubCell"/>
</dbReference>
<keyword evidence="5" id="KW-0653">Protein transport</keyword>
<dbReference type="STRING" id="460384.SAMN05216313_10713"/>
<dbReference type="Pfam" id="PF02096">
    <property type="entry name" value="60KD_IMP"/>
    <property type="match status" value="1"/>
</dbReference>
<dbReference type="InterPro" id="IPR001708">
    <property type="entry name" value="YidC/ALB3/OXA1/COX18"/>
</dbReference>
<keyword evidence="8" id="KW-0143">Chaperone</keyword>
<dbReference type="InterPro" id="IPR047196">
    <property type="entry name" value="YidC_ALB_C"/>
</dbReference>
<dbReference type="GO" id="GO:0032977">
    <property type="term" value="F:membrane insertase activity"/>
    <property type="evidence" value="ECO:0007669"/>
    <property type="project" value="InterPro"/>
</dbReference>
<dbReference type="PANTHER" id="PTHR12428:SF65">
    <property type="entry name" value="CYTOCHROME C OXIDASE ASSEMBLY PROTEIN COX18, MITOCHONDRIAL"/>
    <property type="match status" value="1"/>
</dbReference>
<feature type="transmembrane region" description="Helical" evidence="10">
    <location>
        <begin position="20"/>
        <end position="47"/>
    </location>
</feature>
<dbReference type="Proteomes" id="UP000198508">
    <property type="component" value="Unassembled WGS sequence"/>
</dbReference>
<evidence type="ECO:0000256" key="8">
    <source>
        <dbReference type="ARBA" id="ARBA00023186"/>
    </source>
</evidence>
<evidence type="ECO:0000256" key="5">
    <source>
        <dbReference type="ARBA" id="ARBA00022927"/>
    </source>
</evidence>
<name>A0A1I0ES51_9FIRM</name>
<protein>
    <submittedName>
        <fullName evidence="12">YidC/Oxa1 family membrane protein insertase</fullName>
    </submittedName>
</protein>
<comment type="similarity">
    <text evidence="9">Belongs to the OXA1/ALB3/YidC family.</text>
</comment>
<evidence type="ECO:0000259" key="11">
    <source>
        <dbReference type="Pfam" id="PF02096"/>
    </source>
</evidence>
<comment type="subcellular location">
    <subcellularLocation>
        <location evidence="1">Cell membrane</location>
        <topology evidence="1">Multi-pass membrane protein</topology>
    </subcellularLocation>
    <subcellularLocation>
        <location evidence="9">Membrane</location>
        <topology evidence="9">Multi-pass membrane protein</topology>
    </subcellularLocation>
</comment>
<dbReference type="InterPro" id="IPR028055">
    <property type="entry name" value="YidC/Oxa/ALB_C"/>
</dbReference>
<dbReference type="PANTHER" id="PTHR12428">
    <property type="entry name" value="OXA1"/>
    <property type="match status" value="1"/>
</dbReference>
<dbReference type="NCBIfam" id="TIGR03592">
    <property type="entry name" value="yidC_oxa1_cterm"/>
    <property type="match status" value="1"/>
</dbReference>
<reference evidence="13" key="1">
    <citation type="submission" date="2016-10" db="EMBL/GenBank/DDBJ databases">
        <authorList>
            <person name="Varghese N."/>
            <person name="Submissions S."/>
        </authorList>
    </citation>
    <scope>NUCLEOTIDE SEQUENCE [LARGE SCALE GENOMIC DNA]</scope>
    <source>
        <strain evidence="13">NLAE-zl-G277</strain>
    </source>
</reference>
<keyword evidence="3" id="KW-1003">Cell membrane</keyword>
<organism evidence="12 13">
    <name type="scientific">Enterocloster lavalensis</name>
    <dbReference type="NCBI Taxonomy" id="460384"/>
    <lineage>
        <taxon>Bacteria</taxon>
        <taxon>Bacillati</taxon>
        <taxon>Bacillota</taxon>
        <taxon>Clostridia</taxon>
        <taxon>Lachnospirales</taxon>
        <taxon>Lachnospiraceae</taxon>
        <taxon>Enterocloster</taxon>
    </lineage>
</organism>
<dbReference type="GO" id="GO:0051205">
    <property type="term" value="P:protein insertion into membrane"/>
    <property type="evidence" value="ECO:0007669"/>
    <property type="project" value="TreeGrafter"/>
</dbReference>
<accession>A0A1I0ES51</accession>
<keyword evidence="6 10" id="KW-1133">Transmembrane helix</keyword>
<proteinExistence type="inferred from homology"/>
<evidence type="ECO:0000313" key="12">
    <source>
        <dbReference type="EMBL" id="SET48301.1"/>
    </source>
</evidence>
<evidence type="ECO:0000256" key="10">
    <source>
        <dbReference type="SAM" id="Phobius"/>
    </source>
</evidence>
<keyword evidence="7 10" id="KW-0472">Membrane</keyword>
<feature type="transmembrane region" description="Helical" evidence="10">
    <location>
        <begin position="238"/>
        <end position="258"/>
    </location>
</feature>
<evidence type="ECO:0000256" key="4">
    <source>
        <dbReference type="ARBA" id="ARBA00022692"/>
    </source>
</evidence>